<dbReference type="EMBL" id="CAJPWZ010003287">
    <property type="protein sequence ID" value="CAG2255850.1"/>
    <property type="molecule type" value="Genomic_DNA"/>
</dbReference>
<organism evidence="1 2">
    <name type="scientific">Mytilus edulis</name>
    <name type="common">Blue mussel</name>
    <dbReference type="NCBI Taxonomy" id="6550"/>
    <lineage>
        <taxon>Eukaryota</taxon>
        <taxon>Metazoa</taxon>
        <taxon>Spiralia</taxon>
        <taxon>Lophotrochozoa</taxon>
        <taxon>Mollusca</taxon>
        <taxon>Bivalvia</taxon>
        <taxon>Autobranchia</taxon>
        <taxon>Pteriomorphia</taxon>
        <taxon>Mytilida</taxon>
        <taxon>Mytiloidea</taxon>
        <taxon>Mytilidae</taxon>
        <taxon>Mytilinae</taxon>
        <taxon>Mytilus</taxon>
    </lineage>
</organism>
<reference evidence="1" key="1">
    <citation type="submission" date="2021-03" db="EMBL/GenBank/DDBJ databases">
        <authorList>
            <person name="Bekaert M."/>
        </authorList>
    </citation>
    <scope>NUCLEOTIDE SEQUENCE</scope>
</reference>
<dbReference type="InterPro" id="IPR011047">
    <property type="entry name" value="Quinoprotein_ADH-like_sf"/>
</dbReference>
<name>A0A8S3VLB7_MYTED</name>
<accession>A0A8S3VLB7</accession>
<sequence>MGEIETICEKKLTEVQRFRQKVENQMVDVLEKLGLLQVTKDEDENPINELQKTEESFETKDTENFQKLHEGIPKAISIVRGIKFEKKGKYETSIPFINSITSDEEGKIWIADGDQCIQQLEIKDGVNALKSYTIERDLEELRCLNKNKIYFTSSTQILCLIRKKDIKILKDFAPNKVFTIHISRDNEIIVGMNLLETERTDVQPVLIRIDFDGKIIQVYKNQGRQLLTRDIVRCCTTLKDGTICYLDTPFNYRKEKAPGSVVNIDNNGTIQWKYSGNSFINSVELAFFPN</sequence>
<dbReference type="OrthoDB" id="6143473at2759"/>
<dbReference type="SUPFAM" id="SSF50998">
    <property type="entry name" value="Quinoprotein alcohol dehydrogenase-like"/>
    <property type="match status" value="1"/>
</dbReference>
<keyword evidence="2" id="KW-1185">Reference proteome</keyword>
<evidence type="ECO:0000313" key="2">
    <source>
        <dbReference type="Proteomes" id="UP000683360"/>
    </source>
</evidence>
<dbReference type="Proteomes" id="UP000683360">
    <property type="component" value="Unassembled WGS sequence"/>
</dbReference>
<gene>
    <name evidence="1" type="ORF">MEDL_67252</name>
</gene>
<proteinExistence type="predicted"/>
<dbReference type="AlphaFoldDB" id="A0A8S3VLB7"/>
<evidence type="ECO:0000313" key="1">
    <source>
        <dbReference type="EMBL" id="CAG2255850.1"/>
    </source>
</evidence>
<comment type="caution">
    <text evidence="1">The sequence shown here is derived from an EMBL/GenBank/DDBJ whole genome shotgun (WGS) entry which is preliminary data.</text>
</comment>
<protein>
    <submittedName>
        <fullName evidence="1">Uncharacterized protein</fullName>
    </submittedName>
</protein>